<comment type="caution">
    <text evidence="5">The sequence shown here is derived from an EMBL/GenBank/DDBJ whole genome shotgun (WGS) entry which is preliminary data.</text>
</comment>
<evidence type="ECO:0000259" key="4">
    <source>
        <dbReference type="Pfam" id="PF12770"/>
    </source>
</evidence>
<evidence type="ECO:0000313" key="5">
    <source>
        <dbReference type="EMBL" id="CAE6457477.1"/>
    </source>
</evidence>
<keyword evidence="1 3" id="KW-0802">TPR repeat</keyword>
<evidence type="ECO:0000256" key="1">
    <source>
        <dbReference type="ARBA" id="ARBA00022803"/>
    </source>
</evidence>
<dbReference type="Pfam" id="PF12770">
    <property type="entry name" value="CHAT"/>
    <property type="match status" value="1"/>
</dbReference>
<dbReference type="PROSITE" id="PS50005">
    <property type="entry name" value="TPR"/>
    <property type="match status" value="1"/>
</dbReference>
<proteinExistence type="inferred from homology"/>
<feature type="domain" description="CHAT" evidence="4">
    <location>
        <begin position="749"/>
        <end position="950"/>
    </location>
</feature>
<reference evidence="5" key="1">
    <citation type="submission" date="2021-01" db="EMBL/GenBank/DDBJ databases">
        <authorList>
            <person name="Kaushik A."/>
        </authorList>
    </citation>
    <scope>NUCLEOTIDE SEQUENCE</scope>
    <source>
        <strain evidence="5">AG1-1B</strain>
    </source>
</reference>
<evidence type="ECO:0000313" key="6">
    <source>
        <dbReference type="Proteomes" id="UP000663826"/>
    </source>
</evidence>
<dbReference type="Pfam" id="PF13181">
    <property type="entry name" value="TPR_8"/>
    <property type="match status" value="1"/>
</dbReference>
<dbReference type="SUPFAM" id="SSF81901">
    <property type="entry name" value="HCP-like"/>
    <property type="match status" value="1"/>
</dbReference>
<dbReference type="AlphaFoldDB" id="A0A8H3BH85"/>
<dbReference type="Proteomes" id="UP000663826">
    <property type="component" value="Unassembled WGS sequence"/>
</dbReference>
<evidence type="ECO:0000256" key="2">
    <source>
        <dbReference type="ARBA" id="ARBA00038210"/>
    </source>
</evidence>
<dbReference type="GO" id="GO:0005680">
    <property type="term" value="C:anaphase-promoting complex"/>
    <property type="evidence" value="ECO:0007669"/>
    <property type="project" value="UniProtKB-ARBA"/>
</dbReference>
<organism evidence="5 6">
    <name type="scientific">Rhizoctonia solani</name>
    <dbReference type="NCBI Taxonomy" id="456999"/>
    <lineage>
        <taxon>Eukaryota</taxon>
        <taxon>Fungi</taxon>
        <taxon>Dikarya</taxon>
        <taxon>Basidiomycota</taxon>
        <taxon>Agaricomycotina</taxon>
        <taxon>Agaricomycetes</taxon>
        <taxon>Cantharellales</taxon>
        <taxon>Ceratobasidiaceae</taxon>
        <taxon>Rhizoctonia</taxon>
    </lineage>
</organism>
<dbReference type="InterPro" id="IPR019734">
    <property type="entry name" value="TPR_rpt"/>
</dbReference>
<accession>A0A8H3BH85</accession>
<feature type="repeat" description="TPR" evidence="3">
    <location>
        <begin position="284"/>
        <end position="317"/>
    </location>
</feature>
<gene>
    <name evidence="5" type="ORF">RDB_LOCUS84793</name>
</gene>
<dbReference type="InterPro" id="IPR011990">
    <property type="entry name" value="TPR-like_helical_dom_sf"/>
</dbReference>
<dbReference type="InterPro" id="IPR024983">
    <property type="entry name" value="CHAT_dom"/>
</dbReference>
<sequence length="998" mass="112717">MCGGIDYEYAYEQGEFYRSQFLRFGNLDAIEKAIEYGSSALDLTPNEHPHLPIQLCCLGTYYDDRFRRLGNLGDMEKSMEYYTHAMERTPNDHPNLPVLLSNLGIYHNVRFQRLGQLEDLSKSAEYYSLALTLTPDDHPDLPRRYADLGGLCGDRYHRLGNLDDGEKSIEYYSCALALTPEGHPNLPDRYADLGLSYNDRYRRLGEMADLEKSIEYYVHALSITPDGHPRLIDRHGALGLTHADRYRRLGGIDDLEKSIKYKSLALALTPEDHPDLSRGYAALGGSYTDRYRRLGELDDLEKSIEYYSRALEIMPEDHPGLPRRYANLGVSYHDRFRRLGEIIDLERSIEYYSRAISITPEGHPDLPLWNADLGVSYHDRYGCLRRIDDLEKAIEYKSQALALTPEDHPYLPDRHTELGDSYINRYQRLGELSDLQKATECNFRALSLTPDEHPDLPLRHFYWAISHYNQYQHTSDPSHLEISLSSFRKASQLSTGAPRDVFSYAHRWAKLATERTYLNPIEAFRATIDLLPHFIWLGATTTQRYFDLSLAENLAVRAASVAIQSSEYSLALEWLEYARCVVWNQALTLRSPVDSLSASNPALATQFQSVAQQLRHANSQSPDSQSAIYLPEHRHRLAREYGSLLAEIRELPGFVDFLRPKKLNELVRAARNGPIIVINCYESHCDALIIIPRQDHISHVALPNFTEQKTQHTRVELEMWLRRGGLRERGVRRPVTEPDADIGLVLVDMWNDLVRPVLDHLGYLDNDPADDLPHITWCPTGAASFLPLHAAGDYDQPRSCVFDYVISSYTPTLSALLTSAPTVQSPIPQVLAIGQEATPGYSPLPGTTRELTYVKTHTQGRAGYSQLTGSQATTTAVLDAMEQYDWVHLACHAHQDVIDPTSSGFFLHNGTLDLAAINQRSLRNKGLAFLSACQTATGDRGLPDEAIHLASDDDAPFVADKVYAQLMRDGKVGNGEAGKALHYAVARLREKVGEKEFG</sequence>
<dbReference type="EMBL" id="CAJMWQ010001631">
    <property type="protein sequence ID" value="CAE6457477.1"/>
    <property type="molecule type" value="Genomic_DNA"/>
</dbReference>
<comment type="similarity">
    <text evidence="2">Belongs to the APC3/CDC27 family.</text>
</comment>
<dbReference type="Gene3D" id="1.25.40.10">
    <property type="entry name" value="Tetratricopeptide repeat domain"/>
    <property type="match status" value="3"/>
</dbReference>
<dbReference type="PANTHER" id="PTHR12558">
    <property type="entry name" value="CELL DIVISION CYCLE 16,23,27"/>
    <property type="match status" value="1"/>
</dbReference>
<protein>
    <recommendedName>
        <fullName evidence="4">CHAT domain-containing protein</fullName>
    </recommendedName>
</protein>
<dbReference type="PANTHER" id="PTHR12558:SF13">
    <property type="entry name" value="CELL DIVISION CYCLE PROTEIN 27 HOMOLOG"/>
    <property type="match status" value="1"/>
</dbReference>
<name>A0A8H3BH85_9AGAM</name>
<feature type="non-terminal residue" evidence="5">
    <location>
        <position position="1"/>
    </location>
</feature>
<evidence type="ECO:0000256" key="3">
    <source>
        <dbReference type="PROSITE-ProRule" id="PRU00339"/>
    </source>
</evidence>